<evidence type="ECO:0000256" key="3">
    <source>
        <dbReference type="PROSITE-ProRule" id="PRU00708"/>
    </source>
</evidence>
<dbReference type="PANTHER" id="PTHR47939:SF2">
    <property type="entry name" value="OS03G0782900 PROTEIN"/>
    <property type="match status" value="1"/>
</dbReference>
<dbReference type="OrthoDB" id="747253at2759"/>
<organism evidence="4 5">
    <name type="scientific">Prunus yedoensis var. nudiflora</name>
    <dbReference type="NCBI Taxonomy" id="2094558"/>
    <lineage>
        <taxon>Eukaryota</taxon>
        <taxon>Viridiplantae</taxon>
        <taxon>Streptophyta</taxon>
        <taxon>Embryophyta</taxon>
        <taxon>Tracheophyta</taxon>
        <taxon>Spermatophyta</taxon>
        <taxon>Magnoliopsida</taxon>
        <taxon>eudicotyledons</taxon>
        <taxon>Gunneridae</taxon>
        <taxon>Pentapetalae</taxon>
        <taxon>rosids</taxon>
        <taxon>fabids</taxon>
        <taxon>Rosales</taxon>
        <taxon>Rosaceae</taxon>
        <taxon>Amygdaloideae</taxon>
        <taxon>Amygdaleae</taxon>
        <taxon>Prunus</taxon>
    </lineage>
</organism>
<dbReference type="AlphaFoldDB" id="A0A315ANW4"/>
<keyword evidence="5" id="KW-1185">Reference proteome</keyword>
<dbReference type="Gene3D" id="1.25.40.10">
    <property type="entry name" value="Tetratricopeptide repeat domain"/>
    <property type="match status" value="2"/>
</dbReference>
<proteinExistence type="inferred from homology"/>
<evidence type="ECO:0000256" key="2">
    <source>
        <dbReference type="ARBA" id="ARBA00022737"/>
    </source>
</evidence>
<dbReference type="InterPro" id="IPR011990">
    <property type="entry name" value="TPR-like_helical_dom_sf"/>
</dbReference>
<dbReference type="PANTHER" id="PTHR47939">
    <property type="entry name" value="MEMBRANE-ASSOCIATED SALT-INDUCIBLE PROTEIN-LIKE"/>
    <property type="match status" value="1"/>
</dbReference>
<evidence type="ECO:0000313" key="4">
    <source>
        <dbReference type="EMBL" id="PQQ16006.1"/>
    </source>
</evidence>
<comment type="similarity">
    <text evidence="1">Belongs to the PPR family. P subfamily.</text>
</comment>
<feature type="repeat" description="PPR" evidence="3">
    <location>
        <begin position="1"/>
        <end position="33"/>
    </location>
</feature>
<accession>A0A315ANW4</accession>
<gene>
    <name evidence="4" type="ORF">Pyn_12044</name>
</gene>
<dbReference type="EMBL" id="PJQY01000209">
    <property type="protein sequence ID" value="PQQ16006.1"/>
    <property type="molecule type" value="Genomic_DNA"/>
</dbReference>
<dbReference type="NCBIfam" id="TIGR00756">
    <property type="entry name" value="PPR"/>
    <property type="match status" value="4"/>
</dbReference>
<reference evidence="4 5" key="1">
    <citation type="submission" date="2018-02" db="EMBL/GenBank/DDBJ databases">
        <title>Draft genome of wild Prunus yedoensis var. nudiflora.</title>
        <authorList>
            <person name="Baek S."/>
            <person name="Kim J.-H."/>
            <person name="Choi K."/>
            <person name="Kim G.-B."/>
            <person name="Cho A."/>
            <person name="Jang H."/>
            <person name="Shin C.-H."/>
            <person name="Yu H.-J."/>
            <person name="Mun J.-H."/>
        </authorList>
    </citation>
    <scope>NUCLEOTIDE SEQUENCE [LARGE SCALE GENOMIC DNA]</scope>
    <source>
        <strain evidence="5">cv. Jeju island</strain>
        <tissue evidence="4">Leaf</tissue>
    </source>
</reference>
<feature type="repeat" description="PPR" evidence="3">
    <location>
        <begin position="217"/>
        <end position="251"/>
    </location>
</feature>
<dbReference type="Pfam" id="PF01535">
    <property type="entry name" value="PPR"/>
    <property type="match status" value="1"/>
</dbReference>
<dbReference type="Proteomes" id="UP000250321">
    <property type="component" value="Unassembled WGS sequence"/>
</dbReference>
<dbReference type="STRING" id="2094558.A0A315ANW4"/>
<dbReference type="InterPro" id="IPR050667">
    <property type="entry name" value="PPR-containing_protein"/>
</dbReference>
<evidence type="ECO:0000256" key="1">
    <source>
        <dbReference type="ARBA" id="ARBA00007626"/>
    </source>
</evidence>
<dbReference type="Pfam" id="PF13041">
    <property type="entry name" value="PPR_2"/>
    <property type="match status" value="2"/>
</dbReference>
<comment type="caution">
    <text evidence="4">The sequence shown here is derived from an EMBL/GenBank/DDBJ whole genome shotgun (WGS) entry which is preliminary data.</text>
</comment>
<feature type="repeat" description="PPR" evidence="3">
    <location>
        <begin position="34"/>
        <end position="68"/>
    </location>
</feature>
<sequence length="314" mass="35409">MMYNLLVDGYSKSGNFDAAFSHLNEMCDRKVDPDFSTYSSILDGACKLGNVEVVERVTSVMVEKKLLPNRPLSEYDSIVEKLCDLGKIHAAEMFFKKACDEKIGLQDGTYGLVLKALTNEVRTKEAISVYRLISERGIVVDGSSYHAFADVLCKEERSAEGGRWREAEYLLNAVLDKGLLPDLICCSPLVGRYCSRRQIDSAIALHNKMEKLNGSLDVTTYNVLLSGLFAARRIEEAIRVFDYMRRHNLMSSASFTIMIRGLCGVNELRKAMKIHDEMLKMRLKPDAATYKRLISGFQVTLSNLETRNEDEEAK</sequence>
<dbReference type="InterPro" id="IPR002885">
    <property type="entry name" value="PPR_rpt"/>
</dbReference>
<keyword evidence="2" id="KW-0677">Repeat</keyword>
<protein>
    <submittedName>
        <fullName evidence="4">Pentatricopeptide repeat-containing protein</fullName>
    </submittedName>
</protein>
<dbReference type="PROSITE" id="PS51375">
    <property type="entry name" value="PPR"/>
    <property type="match status" value="3"/>
</dbReference>
<name>A0A315ANW4_PRUYE</name>
<evidence type="ECO:0000313" key="5">
    <source>
        <dbReference type="Proteomes" id="UP000250321"/>
    </source>
</evidence>